<sequence length="197" mass="21026">MKEKFSLNDFKDKHFKNVGKDKLLILIMAGILLIVISLPTKSSNSDSSSTASNVTSNASSTNTTDYEEYLEKKIESLLVKVQGVGKVKVMVTLKASSEKVLVSEDTYSEKIVKTTDSDGGISDSLEKSTAQAYLYSDNGSGGSQPYVSQEIKPEVEGVMVIAEGGSDATVITNITNAIAALLSVPVHKIQVLKMSPG</sequence>
<dbReference type="OrthoDB" id="2061035at2"/>
<keyword evidence="2" id="KW-0472">Membrane</keyword>
<dbReference type="EMBL" id="FOJI01000025">
    <property type="protein sequence ID" value="SEW45313.1"/>
    <property type="molecule type" value="Genomic_DNA"/>
</dbReference>
<protein>
    <submittedName>
        <fullName evidence="3">Stage III sporulation protein AG</fullName>
    </submittedName>
</protein>
<dbReference type="AlphaFoldDB" id="A0A1I0RUZ9"/>
<feature type="transmembrane region" description="Helical" evidence="2">
    <location>
        <begin position="21"/>
        <end position="39"/>
    </location>
</feature>
<feature type="region of interest" description="Disordered" evidence="1">
    <location>
        <begin position="42"/>
        <end position="62"/>
    </location>
</feature>
<keyword evidence="2" id="KW-1133">Transmembrane helix</keyword>
<evidence type="ECO:0000256" key="2">
    <source>
        <dbReference type="SAM" id="Phobius"/>
    </source>
</evidence>
<proteinExistence type="predicted"/>
<accession>A0A1I0RUZ9</accession>
<evidence type="ECO:0000313" key="4">
    <source>
        <dbReference type="Proteomes" id="UP000199701"/>
    </source>
</evidence>
<evidence type="ECO:0000256" key="1">
    <source>
        <dbReference type="SAM" id="MobiDB-lite"/>
    </source>
</evidence>
<dbReference type="STRING" id="99656.SAMN05421659_12518"/>
<keyword evidence="2" id="KW-0812">Transmembrane</keyword>
<gene>
    <name evidence="3" type="ORF">SAMN05421659_12518</name>
</gene>
<organism evidence="3 4">
    <name type="scientific">[Clostridium] fimetarium</name>
    <dbReference type="NCBI Taxonomy" id="99656"/>
    <lineage>
        <taxon>Bacteria</taxon>
        <taxon>Bacillati</taxon>
        <taxon>Bacillota</taxon>
        <taxon>Clostridia</taxon>
        <taxon>Lachnospirales</taxon>
        <taxon>Lachnospiraceae</taxon>
    </lineage>
</organism>
<dbReference type="RefSeq" id="WP_092457985.1">
    <property type="nucleotide sequence ID" value="NZ_FOJI01000025.1"/>
</dbReference>
<keyword evidence="4" id="KW-1185">Reference proteome</keyword>
<evidence type="ECO:0000313" key="3">
    <source>
        <dbReference type="EMBL" id="SEW45313.1"/>
    </source>
</evidence>
<reference evidence="3 4" key="1">
    <citation type="submission" date="2016-10" db="EMBL/GenBank/DDBJ databases">
        <authorList>
            <person name="de Groot N.N."/>
        </authorList>
    </citation>
    <scope>NUCLEOTIDE SEQUENCE [LARGE SCALE GENOMIC DNA]</scope>
    <source>
        <strain evidence="3 4">DSM 9179</strain>
    </source>
</reference>
<name>A0A1I0RUZ9_9FIRM</name>
<dbReference type="Proteomes" id="UP000199701">
    <property type="component" value="Unassembled WGS sequence"/>
</dbReference>